<dbReference type="AlphaFoldDB" id="A0A6J5UTP3"/>
<evidence type="ECO:0000313" key="2">
    <source>
        <dbReference type="EMBL" id="CAB4279900.1"/>
    </source>
</evidence>
<dbReference type="Proteomes" id="UP000507222">
    <property type="component" value="Unassembled WGS sequence"/>
</dbReference>
<protein>
    <submittedName>
        <fullName evidence="2">Uncharacterized protein</fullName>
    </submittedName>
</protein>
<reference evidence="2 3" key="1">
    <citation type="submission" date="2020-05" db="EMBL/GenBank/DDBJ databases">
        <authorList>
            <person name="Campoy J."/>
            <person name="Schneeberger K."/>
            <person name="Spophaly S."/>
        </authorList>
    </citation>
    <scope>NUCLEOTIDE SEQUENCE [LARGE SCALE GENOMIC DNA]</scope>
    <source>
        <strain evidence="2">PruArmRojPasFocal</strain>
    </source>
</reference>
<feature type="region of interest" description="Disordered" evidence="1">
    <location>
        <begin position="1"/>
        <end position="41"/>
    </location>
</feature>
<evidence type="ECO:0000313" key="3">
    <source>
        <dbReference type="Proteomes" id="UP000507222"/>
    </source>
</evidence>
<dbReference type="EMBL" id="CAEKDK010000005">
    <property type="protein sequence ID" value="CAB4279900.1"/>
    <property type="molecule type" value="Genomic_DNA"/>
</dbReference>
<gene>
    <name evidence="2" type="ORF">CURHAP_LOCUS32569</name>
</gene>
<proteinExistence type="predicted"/>
<organism evidence="2 3">
    <name type="scientific">Prunus armeniaca</name>
    <name type="common">Apricot</name>
    <name type="synonym">Armeniaca vulgaris</name>
    <dbReference type="NCBI Taxonomy" id="36596"/>
    <lineage>
        <taxon>Eukaryota</taxon>
        <taxon>Viridiplantae</taxon>
        <taxon>Streptophyta</taxon>
        <taxon>Embryophyta</taxon>
        <taxon>Tracheophyta</taxon>
        <taxon>Spermatophyta</taxon>
        <taxon>Magnoliopsida</taxon>
        <taxon>eudicotyledons</taxon>
        <taxon>Gunneridae</taxon>
        <taxon>Pentapetalae</taxon>
        <taxon>rosids</taxon>
        <taxon>fabids</taxon>
        <taxon>Rosales</taxon>
        <taxon>Rosaceae</taxon>
        <taxon>Amygdaloideae</taxon>
        <taxon>Amygdaleae</taxon>
        <taxon>Prunus</taxon>
    </lineage>
</organism>
<accession>A0A6J5UTP3</accession>
<evidence type="ECO:0000256" key="1">
    <source>
        <dbReference type="SAM" id="MobiDB-lite"/>
    </source>
</evidence>
<sequence>MIVELSRRHTNVNNVAGDNGGGGRPEVDKKEKEKSSRDSIEKLEQNNDTVADFFWGWFFGEFGFSFGHGNTGHCGKSACCLCSGLPLILSSSKGKVSSCPNLNMEARMTKEASDSGARLKMILYLNTINILRLCFNHII</sequence>
<feature type="compositionally biased region" description="Basic and acidic residues" evidence="1">
    <location>
        <begin position="25"/>
        <end position="41"/>
    </location>
</feature>
<name>A0A6J5UTP3_PRUAR</name>